<organism evidence="11 12">
    <name type="scientific">Vibrio xiamenensis</name>
    <dbReference type="NCBI Taxonomy" id="861298"/>
    <lineage>
        <taxon>Bacteria</taxon>
        <taxon>Pseudomonadati</taxon>
        <taxon>Pseudomonadota</taxon>
        <taxon>Gammaproteobacteria</taxon>
        <taxon>Vibrionales</taxon>
        <taxon>Vibrionaceae</taxon>
        <taxon>Vibrio</taxon>
    </lineage>
</organism>
<evidence type="ECO:0000256" key="9">
    <source>
        <dbReference type="HAMAP-Rule" id="MF_00152"/>
    </source>
</evidence>
<dbReference type="STRING" id="861298.SAMN04488136_101106"/>
<dbReference type="PANTHER" id="PTHR21445">
    <property type="entry name" value="ENDONUCLEASE IV ENDODEOXYRIBONUCLEASE IV"/>
    <property type="match status" value="1"/>
</dbReference>
<dbReference type="FunFam" id="3.20.20.150:FF:000001">
    <property type="entry name" value="Probable endonuclease 4"/>
    <property type="match status" value="1"/>
</dbReference>
<comment type="catalytic activity">
    <reaction evidence="9">
        <text>Endonucleolytic cleavage to 5'-phosphooligonucleotide end-products.</text>
        <dbReference type="EC" id="3.1.21.2"/>
    </reaction>
</comment>
<protein>
    <recommendedName>
        <fullName evidence="9">Probable endonuclease 4</fullName>
        <ecNumber evidence="9">3.1.21.2</ecNumber>
    </recommendedName>
    <alternativeName>
        <fullName evidence="9">Endodeoxyribonuclease IV</fullName>
    </alternativeName>
    <alternativeName>
        <fullName evidence="9">Endonuclease IV</fullName>
    </alternativeName>
</protein>
<dbReference type="GO" id="GO:0003677">
    <property type="term" value="F:DNA binding"/>
    <property type="evidence" value="ECO:0007669"/>
    <property type="project" value="InterPro"/>
</dbReference>
<evidence type="ECO:0000256" key="1">
    <source>
        <dbReference type="ARBA" id="ARBA00005340"/>
    </source>
</evidence>
<dbReference type="OrthoDB" id="9805666at2"/>
<dbReference type="RefSeq" id="WP_093268218.1">
    <property type="nucleotide sequence ID" value="NZ_FNDD01000001.1"/>
</dbReference>
<evidence type="ECO:0000256" key="7">
    <source>
        <dbReference type="ARBA" id="ARBA00022833"/>
    </source>
</evidence>
<keyword evidence="5 9" id="KW-0227">DNA damage</keyword>
<comment type="function">
    <text evidence="9">Endonuclease IV plays a role in DNA repair. It cleaves phosphodiester bonds at apurinic or apyrimidinic (AP) sites, generating a 3'-hydroxyl group and a 5'-terminal sugar phosphate.</text>
</comment>
<keyword evidence="12" id="KW-1185">Reference proteome</keyword>
<dbReference type="EC" id="3.1.21.2" evidence="9"/>
<dbReference type="Proteomes" id="UP000198854">
    <property type="component" value="Unassembled WGS sequence"/>
</dbReference>
<accession>A0A1G7W153</accession>
<dbReference type="PROSITE" id="PS00731">
    <property type="entry name" value="AP_NUCLEASE_F2_3"/>
    <property type="match status" value="1"/>
</dbReference>
<reference evidence="11 12" key="1">
    <citation type="submission" date="2016-10" db="EMBL/GenBank/DDBJ databases">
        <authorList>
            <person name="de Groot N.N."/>
        </authorList>
    </citation>
    <scope>NUCLEOTIDE SEQUENCE [LARGE SCALE GENOMIC DNA]</scope>
    <source>
        <strain evidence="11 12">CGMCC 1.10228</strain>
    </source>
</reference>
<dbReference type="GO" id="GO:0008081">
    <property type="term" value="F:phosphoric diester hydrolase activity"/>
    <property type="evidence" value="ECO:0007669"/>
    <property type="project" value="TreeGrafter"/>
</dbReference>
<feature type="binding site" evidence="9">
    <location>
        <position position="250"/>
    </location>
    <ligand>
        <name>Zn(2+)</name>
        <dbReference type="ChEBI" id="CHEBI:29105"/>
        <label>3</label>
    </ligand>
</feature>
<dbReference type="HAMAP" id="MF_00152">
    <property type="entry name" value="Nfo"/>
    <property type="match status" value="1"/>
</dbReference>
<comment type="cofactor">
    <cofactor evidence="9">
        <name>Zn(2+)</name>
        <dbReference type="ChEBI" id="CHEBI:29105"/>
    </cofactor>
    <text evidence="9">Binds 3 Zn(2+) ions.</text>
</comment>
<evidence type="ECO:0000256" key="5">
    <source>
        <dbReference type="ARBA" id="ARBA00022763"/>
    </source>
</evidence>
<dbReference type="EMBL" id="FNDD01000001">
    <property type="protein sequence ID" value="SDG65598.1"/>
    <property type="molecule type" value="Genomic_DNA"/>
</dbReference>
<keyword evidence="7 9" id="KW-0862">Zinc</keyword>
<gene>
    <name evidence="9" type="primary">nfo</name>
    <name evidence="11" type="ORF">SAMN04488136_101106</name>
</gene>
<evidence type="ECO:0000256" key="2">
    <source>
        <dbReference type="ARBA" id="ARBA00022722"/>
    </source>
</evidence>
<evidence type="ECO:0000256" key="4">
    <source>
        <dbReference type="ARBA" id="ARBA00022759"/>
    </source>
</evidence>
<keyword evidence="3 9" id="KW-0479">Metal-binding</keyword>
<keyword evidence="8 9" id="KW-0234">DNA repair</keyword>
<feature type="binding site" evidence="9">
    <location>
        <position position="282"/>
    </location>
    <ligand>
        <name>Zn(2+)</name>
        <dbReference type="ChEBI" id="CHEBI:29105"/>
        <label>2</label>
    </ligand>
</feature>
<proteinExistence type="inferred from homology"/>
<evidence type="ECO:0000256" key="3">
    <source>
        <dbReference type="ARBA" id="ARBA00022723"/>
    </source>
</evidence>
<dbReference type="PROSITE" id="PS00730">
    <property type="entry name" value="AP_NUCLEASE_F2_2"/>
    <property type="match status" value="1"/>
</dbReference>
<dbReference type="InterPro" id="IPR036237">
    <property type="entry name" value="Xyl_isomerase-like_sf"/>
</dbReference>
<evidence type="ECO:0000256" key="8">
    <source>
        <dbReference type="ARBA" id="ARBA00023204"/>
    </source>
</evidence>
<dbReference type="NCBIfam" id="TIGR00587">
    <property type="entry name" value="nfo"/>
    <property type="match status" value="1"/>
</dbReference>
<dbReference type="Gene3D" id="3.20.20.150">
    <property type="entry name" value="Divalent-metal-dependent TIM barrel enzymes"/>
    <property type="match status" value="1"/>
</dbReference>
<keyword evidence="4 9" id="KW-0255">Endonuclease</keyword>
<dbReference type="AlphaFoldDB" id="A0A1G7W153"/>
<comment type="similarity">
    <text evidence="1 9">Belongs to the AP endonuclease 2 family.</text>
</comment>
<dbReference type="SUPFAM" id="SSF51658">
    <property type="entry name" value="Xylose isomerase-like"/>
    <property type="match status" value="1"/>
</dbReference>
<evidence type="ECO:0000259" key="10">
    <source>
        <dbReference type="Pfam" id="PF01261"/>
    </source>
</evidence>
<feature type="binding site" evidence="9">
    <location>
        <position position="166"/>
    </location>
    <ligand>
        <name>Zn(2+)</name>
        <dbReference type="ChEBI" id="CHEBI:29105"/>
        <label>2</label>
    </ligand>
</feature>
<feature type="binding site" evidence="9">
    <location>
        <position position="200"/>
    </location>
    <ligand>
        <name>Zn(2+)</name>
        <dbReference type="ChEBI" id="CHEBI:29105"/>
        <label>2</label>
    </ligand>
</feature>
<feature type="binding site" evidence="9">
    <location>
        <position position="166"/>
    </location>
    <ligand>
        <name>Zn(2+)</name>
        <dbReference type="ChEBI" id="CHEBI:29105"/>
        <label>1</label>
    </ligand>
</feature>
<dbReference type="PROSITE" id="PS51432">
    <property type="entry name" value="AP_NUCLEASE_F2_4"/>
    <property type="match status" value="1"/>
</dbReference>
<feature type="domain" description="Xylose isomerase-like TIM barrel" evidence="10">
    <location>
        <begin position="41"/>
        <end position="297"/>
    </location>
</feature>
<dbReference type="InterPro" id="IPR018246">
    <property type="entry name" value="AP_endonuc_F2_Zn_BS"/>
</dbReference>
<dbReference type="SMART" id="SM00518">
    <property type="entry name" value="AP2Ec"/>
    <property type="match status" value="1"/>
</dbReference>
<dbReference type="PANTHER" id="PTHR21445:SF0">
    <property type="entry name" value="APURINIC-APYRIMIDINIC ENDONUCLEASE"/>
    <property type="match status" value="1"/>
</dbReference>
<feature type="binding site" evidence="9">
    <location>
        <position position="130"/>
    </location>
    <ligand>
        <name>Zn(2+)</name>
        <dbReference type="ChEBI" id="CHEBI:29105"/>
        <label>1</label>
    </ligand>
</feature>
<sequence length="306" mass="34405">MNSTSANLSPPSTLGNQTNVGNKYIGAHVSAAGGVDQAPIRAHEIGANAFALFTKNQRQWVAKPLDPDVIQRFKHNCKKYGFRTEHILPHDSYLINLGAPDEEKLQKSRAAFIDEFERCFQLGLTLLNFHPGSHLKQIPEQECLARIAESINLAHQRVPDVIAVIENTAGQGTNLGWRFEHLAEIIDQVEDKQRVGVCLDTCHTFAAGYDLRTEQSCEEVFEEFDRVVGMHYLRAMHVNDSKGGVGSRIDRHHSLGEGEIGWACFEYIAKDPRFDNIPLILETINPEIWPDEIARIRTTHCKNLTD</sequence>
<dbReference type="Pfam" id="PF01261">
    <property type="entry name" value="AP_endonuc_2"/>
    <property type="match status" value="1"/>
</dbReference>
<dbReference type="CDD" id="cd00019">
    <property type="entry name" value="AP2Ec"/>
    <property type="match status" value="1"/>
</dbReference>
<feature type="binding site" evidence="9">
    <location>
        <position position="90"/>
    </location>
    <ligand>
        <name>Zn(2+)</name>
        <dbReference type="ChEBI" id="CHEBI:29105"/>
        <label>1</label>
    </ligand>
</feature>
<keyword evidence="2 9" id="KW-0540">Nuclease</keyword>
<dbReference type="InterPro" id="IPR013022">
    <property type="entry name" value="Xyl_isomerase-like_TIM-brl"/>
</dbReference>
<feature type="binding site" evidence="9">
    <location>
        <position position="237"/>
    </location>
    <ligand>
        <name>Zn(2+)</name>
        <dbReference type="ChEBI" id="CHEBI:29105"/>
        <label>2</label>
    </ligand>
</feature>
<dbReference type="InterPro" id="IPR001719">
    <property type="entry name" value="AP_endonuc_2"/>
</dbReference>
<keyword evidence="6 9" id="KW-0378">Hydrolase</keyword>
<evidence type="ECO:0000313" key="12">
    <source>
        <dbReference type="Proteomes" id="UP000198854"/>
    </source>
</evidence>
<dbReference type="NCBIfam" id="NF002199">
    <property type="entry name" value="PRK01060.1-4"/>
    <property type="match status" value="1"/>
</dbReference>
<dbReference type="PROSITE" id="PS00729">
    <property type="entry name" value="AP_NUCLEASE_F2_1"/>
    <property type="match status" value="1"/>
</dbReference>
<evidence type="ECO:0000256" key="6">
    <source>
        <dbReference type="ARBA" id="ARBA00022801"/>
    </source>
</evidence>
<dbReference type="GO" id="GO:0003906">
    <property type="term" value="F:DNA-(apurinic or apyrimidinic site) endonuclease activity"/>
    <property type="evidence" value="ECO:0007669"/>
    <property type="project" value="TreeGrafter"/>
</dbReference>
<dbReference type="GO" id="GO:0008270">
    <property type="term" value="F:zinc ion binding"/>
    <property type="evidence" value="ECO:0007669"/>
    <property type="project" value="UniProtKB-UniRule"/>
</dbReference>
<dbReference type="GO" id="GO:0006284">
    <property type="term" value="P:base-excision repair"/>
    <property type="evidence" value="ECO:0007669"/>
    <property type="project" value="TreeGrafter"/>
</dbReference>
<dbReference type="GO" id="GO:0008833">
    <property type="term" value="F:deoxyribonuclease IV (phage-T4-induced) activity"/>
    <property type="evidence" value="ECO:0007669"/>
    <property type="project" value="UniProtKB-UniRule"/>
</dbReference>
<feature type="binding site" evidence="9">
    <location>
        <position position="203"/>
    </location>
    <ligand>
        <name>Zn(2+)</name>
        <dbReference type="ChEBI" id="CHEBI:29105"/>
        <label>3</label>
    </ligand>
</feature>
<feature type="binding site" evidence="9">
    <location>
        <position position="252"/>
    </location>
    <ligand>
        <name>Zn(2+)</name>
        <dbReference type="ChEBI" id="CHEBI:29105"/>
        <label>3</label>
    </ligand>
</feature>
<evidence type="ECO:0000313" key="11">
    <source>
        <dbReference type="EMBL" id="SDG65598.1"/>
    </source>
</evidence>
<name>A0A1G7W153_9VIBR</name>